<dbReference type="InterPro" id="IPR029063">
    <property type="entry name" value="SAM-dependent_MTases_sf"/>
</dbReference>
<name>A0AAD9N5F5_9ANNE</name>
<dbReference type="AlphaFoldDB" id="A0AAD9N5F5"/>
<comment type="caution">
    <text evidence="1">The sequence shown here is derived from an EMBL/GenBank/DDBJ whole genome shotgun (WGS) entry which is preliminary data.</text>
</comment>
<gene>
    <name evidence="1" type="ORF">LSH36_191g02013</name>
</gene>
<keyword evidence="2" id="KW-1185">Reference proteome</keyword>
<dbReference type="Proteomes" id="UP001208570">
    <property type="component" value="Unassembled WGS sequence"/>
</dbReference>
<evidence type="ECO:0000313" key="2">
    <source>
        <dbReference type="Proteomes" id="UP001208570"/>
    </source>
</evidence>
<evidence type="ECO:0008006" key="3">
    <source>
        <dbReference type="Google" id="ProtNLM"/>
    </source>
</evidence>
<accession>A0AAD9N5F5</accession>
<reference evidence="1" key="1">
    <citation type="journal article" date="2023" name="Mol. Biol. Evol.">
        <title>Third-Generation Sequencing Reveals the Adaptive Role of the Epigenome in Three Deep-Sea Polychaetes.</title>
        <authorList>
            <person name="Perez M."/>
            <person name="Aroh O."/>
            <person name="Sun Y."/>
            <person name="Lan Y."/>
            <person name="Juniper S.K."/>
            <person name="Young C.R."/>
            <person name="Angers B."/>
            <person name="Qian P.Y."/>
        </authorList>
    </citation>
    <scope>NUCLEOTIDE SEQUENCE</scope>
    <source>
        <strain evidence="1">P08H-3</strain>
    </source>
</reference>
<protein>
    <recommendedName>
        <fullName evidence="3">rRNA adenine N(6)-methyltransferase</fullName>
    </recommendedName>
</protein>
<dbReference type="SUPFAM" id="SSF53335">
    <property type="entry name" value="S-adenosyl-L-methionine-dependent methyltransferases"/>
    <property type="match status" value="1"/>
</dbReference>
<evidence type="ECO:0000313" key="1">
    <source>
        <dbReference type="EMBL" id="KAK2157450.1"/>
    </source>
</evidence>
<proteinExistence type="predicted"/>
<dbReference type="EMBL" id="JAODUP010000191">
    <property type="protein sequence ID" value="KAK2157450.1"/>
    <property type="molecule type" value="Genomic_DNA"/>
</dbReference>
<sequence length="440" mass="50059">MSWKSGYNLPSTLFYFVADWHRTLAVRLHPMLTSPQSQSFLRGVIIRKNSSSVGSMQSFISMAHGHRLVARGEQTLRYRCAKPFSRPSFTPSNVPCSRGVSSGIFDEDLDMEFATERAEDESELKKGLRRPAVQSRYSVVDPFWAKAVVKKLKSVVNFQDKDVLIVECNPEHGLLTRALLMRTRVNVLCLHFRNRGICSGLEMLMKKRSLKRRLHVERGHIINVRTMLKKIGKLNSEKVKDHAHCIKILGTTFTQSLHSRFITLLCYDLGALNHIYSLGHLDIFLFVPESELRVLGKMGSDTLFNCGSLRSALYKVFFNVNVLLKIPDEAFQVSGNHSDHYLIHLVPRPDIYEICTPQNIPHLILLLKELRKRRGQRVISAIQSFCSPTVTALEELGFTETDNISNLSVEQVIRIHQVVLARPDCLPLDLHDETEAGYLP</sequence>
<organism evidence="1 2">
    <name type="scientific">Paralvinella palmiformis</name>
    <dbReference type="NCBI Taxonomy" id="53620"/>
    <lineage>
        <taxon>Eukaryota</taxon>
        <taxon>Metazoa</taxon>
        <taxon>Spiralia</taxon>
        <taxon>Lophotrochozoa</taxon>
        <taxon>Annelida</taxon>
        <taxon>Polychaeta</taxon>
        <taxon>Sedentaria</taxon>
        <taxon>Canalipalpata</taxon>
        <taxon>Terebellida</taxon>
        <taxon>Terebelliformia</taxon>
        <taxon>Alvinellidae</taxon>
        <taxon>Paralvinella</taxon>
    </lineage>
</organism>
<dbReference type="Gene3D" id="3.40.50.150">
    <property type="entry name" value="Vaccinia Virus protein VP39"/>
    <property type="match status" value="1"/>
</dbReference>